<evidence type="ECO:0000256" key="3">
    <source>
        <dbReference type="ARBA" id="ARBA00022475"/>
    </source>
</evidence>
<feature type="transmembrane region" description="Helical" evidence="8">
    <location>
        <begin position="41"/>
        <end position="61"/>
    </location>
</feature>
<feature type="transmembrane region" description="Helical" evidence="8">
    <location>
        <begin position="73"/>
        <end position="95"/>
    </location>
</feature>
<proteinExistence type="predicted"/>
<reference evidence="10 11" key="1">
    <citation type="submission" date="2018-06" db="EMBL/GenBank/DDBJ databases">
        <authorList>
            <consortium name="Pathogen Informatics"/>
            <person name="Doyle S."/>
        </authorList>
    </citation>
    <scope>NUCLEOTIDE SEQUENCE [LARGE SCALE GENOMIC DNA]</scope>
    <source>
        <strain evidence="10 11">NCTC10343</strain>
    </source>
</reference>
<evidence type="ECO:0000256" key="4">
    <source>
        <dbReference type="ARBA" id="ARBA00022692"/>
    </source>
</evidence>
<accession>A0A378XY20</accession>
<feature type="transmembrane region" description="Helical" evidence="8">
    <location>
        <begin position="310"/>
        <end position="332"/>
    </location>
</feature>
<feature type="transmembrane region" description="Helical" evidence="8">
    <location>
        <begin position="217"/>
        <end position="239"/>
    </location>
</feature>
<feature type="transmembrane region" description="Helical" evidence="8">
    <location>
        <begin position="344"/>
        <end position="367"/>
    </location>
</feature>
<dbReference type="Pfam" id="PF07690">
    <property type="entry name" value="MFS_1"/>
    <property type="match status" value="1"/>
</dbReference>
<dbReference type="EMBL" id="UGSC01000001">
    <property type="protein sequence ID" value="SUA69084.1"/>
    <property type="molecule type" value="Genomic_DNA"/>
</dbReference>
<feature type="transmembrane region" description="Helical" evidence="8">
    <location>
        <begin position="173"/>
        <end position="191"/>
    </location>
</feature>
<feature type="transmembrane region" description="Helical" evidence="8">
    <location>
        <begin position="251"/>
        <end position="273"/>
    </location>
</feature>
<dbReference type="Proteomes" id="UP000254400">
    <property type="component" value="Unassembled WGS sequence"/>
</dbReference>
<dbReference type="AlphaFoldDB" id="A0A378XY20"/>
<evidence type="ECO:0000313" key="10">
    <source>
        <dbReference type="EMBL" id="SUA69084.1"/>
    </source>
</evidence>
<dbReference type="Gene3D" id="1.20.1250.20">
    <property type="entry name" value="MFS general substrate transporter like domains"/>
    <property type="match status" value="1"/>
</dbReference>
<evidence type="ECO:0000256" key="7">
    <source>
        <dbReference type="SAM" id="MobiDB-lite"/>
    </source>
</evidence>
<dbReference type="InterPro" id="IPR050189">
    <property type="entry name" value="MFS_Efflux_Transporters"/>
</dbReference>
<dbReference type="GO" id="GO:0005886">
    <property type="term" value="C:plasma membrane"/>
    <property type="evidence" value="ECO:0007669"/>
    <property type="project" value="UniProtKB-SubCell"/>
</dbReference>
<keyword evidence="2" id="KW-0813">Transport</keyword>
<dbReference type="CDD" id="cd17474">
    <property type="entry name" value="MFS_YfmO_like"/>
    <property type="match status" value="1"/>
</dbReference>
<feature type="compositionally biased region" description="Basic and acidic residues" evidence="7">
    <location>
        <begin position="406"/>
        <end position="425"/>
    </location>
</feature>
<keyword evidence="3" id="KW-1003">Cell membrane</keyword>
<dbReference type="PANTHER" id="PTHR43124">
    <property type="entry name" value="PURINE EFFLUX PUMP PBUE"/>
    <property type="match status" value="1"/>
</dbReference>
<gene>
    <name evidence="10" type="primary">yitG</name>
    <name evidence="10" type="ORF">NCTC10343_02037</name>
</gene>
<sequence>MQQNKGNLVALGSIPLMMTLGNSMLIPVLPEIGRKLHVSSFRISMLITVYAVVAILLIPIAGYLSDRFGRKAVIVPCLILTVIGGGISAVGAWLLHDLAAYWTIIAGRLLQGAGAAGAFPIVIPLVGDLYENEDEASKNLGVVETYNTFGKVLSPILGAALGAVLWFLPLAVIPGLCLISLILVIWLIHVPKRKNQPIRFREFVGNVKQVLAEKGRWLYAIFAMGGICMFVIFGVLFYLSDILESRYNLHGVWKGFVLAIPLISLCLCSYLGGKVIGKHKKRMKWIGFGGLAILTISFAILGFFQHIYAVIGLFTLGGGGIGLALPCLDALITKGIEKEERGTITSLYSSMRFVGVSLGPPVVSLLIGSSGHGLLFGVMAAVGGIAALLMLFAVKPEQDEPAGGKSSDRSHKTEGMTYVSREKPLSSKLRHKTPAKYK</sequence>
<organism evidence="10 11">
    <name type="scientific">Paenibacillus polymyxa</name>
    <name type="common">Bacillus polymyxa</name>
    <dbReference type="NCBI Taxonomy" id="1406"/>
    <lineage>
        <taxon>Bacteria</taxon>
        <taxon>Bacillati</taxon>
        <taxon>Bacillota</taxon>
        <taxon>Bacilli</taxon>
        <taxon>Bacillales</taxon>
        <taxon>Paenibacillaceae</taxon>
        <taxon>Paenibacillus</taxon>
    </lineage>
</organism>
<comment type="subcellular location">
    <subcellularLocation>
        <location evidence="1">Cell membrane</location>
        <topology evidence="1">Multi-pass membrane protein</topology>
    </subcellularLocation>
</comment>
<protein>
    <submittedName>
        <fullName evidence="10">Putative glucose transporter</fullName>
    </submittedName>
</protein>
<dbReference type="GeneID" id="93350814"/>
<evidence type="ECO:0000256" key="8">
    <source>
        <dbReference type="SAM" id="Phobius"/>
    </source>
</evidence>
<feature type="domain" description="Major facilitator superfamily (MFS) profile" evidence="9">
    <location>
        <begin position="7"/>
        <end position="398"/>
    </location>
</feature>
<evidence type="ECO:0000259" key="9">
    <source>
        <dbReference type="PROSITE" id="PS50850"/>
    </source>
</evidence>
<evidence type="ECO:0000256" key="1">
    <source>
        <dbReference type="ARBA" id="ARBA00004651"/>
    </source>
</evidence>
<evidence type="ECO:0000313" key="11">
    <source>
        <dbReference type="Proteomes" id="UP000254400"/>
    </source>
</evidence>
<dbReference type="InterPro" id="IPR020846">
    <property type="entry name" value="MFS_dom"/>
</dbReference>
<dbReference type="GO" id="GO:0022857">
    <property type="term" value="F:transmembrane transporter activity"/>
    <property type="evidence" value="ECO:0007669"/>
    <property type="project" value="InterPro"/>
</dbReference>
<dbReference type="SUPFAM" id="SSF103473">
    <property type="entry name" value="MFS general substrate transporter"/>
    <property type="match status" value="1"/>
</dbReference>
<dbReference type="RefSeq" id="WP_016819206.1">
    <property type="nucleotide sequence ID" value="NZ_CP025957.1"/>
</dbReference>
<keyword evidence="10" id="KW-0762">Sugar transport</keyword>
<feature type="region of interest" description="Disordered" evidence="7">
    <location>
        <begin position="398"/>
        <end position="438"/>
    </location>
</feature>
<evidence type="ECO:0000256" key="2">
    <source>
        <dbReference type="ARBA" id="ARBA00022448"/>
    </source>
</evidence>
<keyword evidence="6 8" id="KW-0472">Membrane</keyword>
<name>A0A378XY20_PAEPO</name>
<evidence type="ECO:0000256" key="6">
    <source>
        <dbReference type="ARBA" id="ARBA00023136"/>
    </source>
</evidence>
<feature type="transmembrane region" description="Helical" evidence="8">
    <location>
        <begin position="7"/>
        <end position="29"/>
    </location>
</feature>
<feature type="transmembrane region" description="Helical" evidence="8">
    <location>
        <begin position="373"/>
        <end position="394"/>
    </location>
</feature>
<dbReference type="InterPro" id="IPR011701">
    <property type="entry name" value="MFS"/>
</dbReference>
<feature type="transmembrane region" description="Helical" evidence="8">
    <location>
        <begin position="285"/>
        <end position="304"/>
    </location>
</feature>
<keyword evidence="4 8" id="KW-0812">Transmembrane</keyword>
<dbReference type="PROSITE" id="PS50850">
    <property type="entry name" value="MFS"/>
    <property type="match status" value="1"/>
</dbReference>
<keyword evidence="5 8" id="KW-1133">Transmembrane helix</keyword>
<feature type="compositionally biased region" description="Basic residues" evidence="7">
    <location>
        <begin position="428"/>
        <end position="438"/>
    </location>
</feature>
<dbReference type="PANTHER" id="PTHR43124:SF3">
    <property type="entry name" value="CHLORAMPHENICOL EFFLUX PUMP RV0191"/>
    <property type="match status" value="1"/>
</dbReference>
<dbReference type="InterPro" id="IPR036259">
    <property type="entry name" value="MFS_trans_sf"/>
</dbReference>
<evidence type="ECO:0000256" key="5">
    <source>
        <dbReference type="ARBA" id="ARBA00022989"/>
    </source>
</evidence>
<feature type="transmembrane region" description="Helical" evidence="8">
    <location>
        <begin position="101"/>
        <end position="127"/>
    </location>
</feature>
<feature type="transmembrane region" description="Helical" evidence="8">
    <location>
        <begin position="148"/>
        <end position="167"/>
    </location>
</feature>